<evidence type="ECO:0000256" key="4">
    <source>
        <dbReference type="ARBA" id="ARBA00022475"/>
    </source>
</evidence>
<dbReference type="EMBL" id="CADEPI010000008">
    <property type="protein sequence ID" value="CAB3362349.1"/>
    <property type="molecule type" value="Genomic_DNA"/>
</dbReference>
<keyword evidence="3" id="KW-0813">Transport</keyword>
<keyword evidence="9 12" id="KW-0472">Membrane</keyword>
<keyword evidence="8" id="KW-0406">Ion transport</keyword>
<feature type="transmembrane region" description="Helical" evidence="12">
    <location>
        <begin position="261"/>
        <end position="286"/>
    </location>
</feature>
<keyword evidence="10" id="KW-0739">Sodium transport</keyword>
<dbReference type="GO" id="GO:0006814">
    <property type="term" value="P:sodium ion transport"/>
    <property type="evidence" value="ECO:0007669"/>
    <property type="project" value="UniProtKB-KW"/>
</dbReference>
<dbReference type="PANTHER" id="PTHR42985">
    <property type="entry name" value="SODIUM-COUPLED MONOCARBOXYLATE TRANSPORTER"/>
    <property type="match status" value="1"/>
</dbReference>
<comment type="subcellular location">
    <subcellularLocation>
        <location evidence="1">Cell membrane</location>
        <topology evidence="1">Multi-pass membrane protein</topology>
    </subcellularLocation>
</comment>
<organism evidence="13 14">
    <name type="scientific">Cloeon dipterum</name>
    <dbReference type="NCBI Taxonomy" id="197152"/>
    <lineage>
        <taxon>Eukaryota</taxon>
        <taxon>Metazoa</taxon>
        <taxon>Ecdysozoa</taxon>
        <taxon>Arthropoda</taxon>
        <taxon>Hexapoda</taxon>
        <taxon>Insecta</taxon>
        <taxon>Pterygota</taxon>
        <taxon>Palaeoptera</taxon>
        <taxon>Ephemeroptera</taxon>
        <taxon>Pisciforma</taxon>
        <taxon>Baetidae</taxon>
        <taxon>Cloeon</taxon>
    </lineage>
</organism>
<evidence type="ECO:0000256" key="9">
    <source>
        <dbReference type="ARBA" id="ARBA00023136"/>
    </source>
</evidence>
<accession>A0A8S1C9R4</accession>
<evidence type="ECO:0000256" key="8">
    <source>
        <dbReference type="ARBA" id="ARBA00023065"/>
    </source>
</evidence>
<sequence>MLLVSAGIGIFYGIQAKRKKASTDDILVGGRQMATFPMSMSLLASFMSAVTLLGNPAEMYNYGTQFVMIGFAYIVTTPITAYLFMPVYHRLELTSAYEYLEMRFNKAVRLIGCCIFTFHMITYMPIVVYAPALALNQVTGLHTYAAVSIIFVVCIFYTSIGGIKAVIWTDTFQVLMMFAGMMAVVFKGTADAGGFGYVWQKAEETGRNEFFNMNVDPRERHTFWSMIVGGSFLWTSTYAANQAQIQRFLTVPTEKQAVRAIWINCVGLVALLLVCCWGGLVMYAYYFDCDPLTAGQVKASDQLLPLFVMDTMGSLPGIPGLFTAGIFSGALSTVSTGLSALVAITLKDFMVGACKMNLSDERQAGLAKWISLIYGLISFGIVFVVAQIGGVLQAALSIHGIVGGPILGLFSLGLLVPWVNWKGAFTGTITGLVFVAWMGFGAQAEAAMGHISIPKKPLYTFGCNCTIGQPPLPPPEGYPDVFPLYAVSYMWYSPIGWFVTTLVAVLVSWLTKFNDPRQMDRRMFSPGLTKLMDSLPLDWQEKLNWPLLSKDKEDKDKNMIGLQNIGFETEIVNNALGKKKAVEEAPQKARK</sequence>
<dbReference type="Proteomes" id="UP000494165">
    <property type="component" value="Unassembled WGS sequence"/>
</dbReference>
<gene>
    <name evidence="13" type="ORF">CLODIP_2_CD04945</name>
</gene>
<name>A0A8S1C9R4_9INSE</name>
<feature type="transmembrane region" description="Helical" evidence="12">
    <location>
        <begin position="423"/>
        <end position="440"/>
    </location>
</feature>
<dbReference type="InterPro" id="IPR051163">
    <property type="entry name" value="Sodium:Solute_Symporter_SSF"/>
</dbReference>
<dbReference type="OrthoDB" id="6132759at2759"/>
<dbReference type="InterPro" id="IPR001734">
    <property type="entry name" value="Na/solute_symporter"/>
</dbReference>
<proteinExistence type="inferred from homology"/>
<keyword evidence="14" id="KW-1185">Reference proteome</keyword>
<comment type="similarity">
    <text evidence="2 11">Belongs to the sodium:solute symporter (SSF) (TC 2.A.21) family.</text>
</comment>
<feature type="transmembrane region" description="Helical" evidence="12">
    <location>
        <begin position="366"/>
        <end position="388"/>
    </location>
</feature>
<evidence type="ECO:0000256" key="1">
    <source>
        <dbReference type="ARBA" id="ARBA00004651"/>
    </source>
</evidence>
<feature type="transmembrane region" description="Helical" evidence="12">
    <location>
        <begin position="489"/>
        <end position="511"/>
    </location>
</feature>
<evidence type="ECO:0000256" key="7">
    <source>
        <dbReference type="ARBA" id="ARBA00023053"/>
    </source>
</evidence>
<evidence type="ECO:0000256" key="10">
    <source>
        <dbReference type="ARBA" id="ARBA00023201"/>
    </source>
</evidence>
<dbReference type="NCBIfam" id="TIGR00813">
    <property type="entry name" value="sss"/>
    <property type="match status" value="1"/>
</dbReference>
<evidence type="ECO:0000313" key="13">
    <source>
        <dbReference type="EMBL" id="CAB3362349.1"/>
    </source>
</evidence>
<evidence type="ECO:0000256" key="11">
    <source>
        <dbReference type="RuleBase" id="RU362091"/>
    </source>
</evidence>
<keyword evidence="7" id="KW-0915">Sodium</keyword>
<comment type="caution">
    <text evidence="13">The sequence shown here is derived from an EMBL/GenBank/DDBJ whole genome shotgun (WGS) entry which is preliminary data.</text>
</comment>
<keyword evidence="4" id="KW-1003">Cell membrane</keyword>
<evidence type="ECO:0000313" key="14">
    <source>
        <dbReference type="Proteomes" id="UP000494165"/>
    </source>
</evidence>
<dbReference type="InterPro" id="IPR038377">
    <property type="entry name" value="Na/Glc_symporter_sf"/>
</dbReference>
<feature type="transmembrane region" description="Helical" evidence="12">
    <location>
        <begin position="321"/>
        <end position="346"/>
    </location>
</feature>
<dbReference type="CDD" id="cd11492">
    <property type="entry name" value="SLC5sbd_NIS-SMVT"/>
    <property type="match status" value="1"/>
</dbReference>
<dbReference type="PROSITE" id="PS50283">
    <property type="entry name" value="NA_SOLUT_SYMP_3"/>
    <property type="match status" value="1"/>
</dbReference>
<dbReference type="GO" id="GO:0005886">
    <property type="term" value="C:plasma membrane"/>
    <property type="evidence" value="ECO:0007669"/>
    <property type="project" value="UniProtKB-SubCell"/>
</dbReference>
<feature type="transmembrane region" description="Helical" evidence="12">
    <location>
        <begin position="141"/>
        <end position="160"/>
    </location>
</feature>
<evidence type="ECO:0000256" key="6">
    <source>
        <dbReference type="ARBA" id="ARBA00022989"/>
    </source>
</evidence>
<dbReference type="Gene3D" id="1.20.1730.10">
    <property type="entry name" value="Sodium/glucose cotransporter"/>
    <property type="match status" value="1"/>
</dbReference>
<dbReference type="AlphaFoldDB" id="A0A8S1C9R4"/>
<protein>
    <recommendedName>
        <fullName evidence="15">Sodium-coupled monocarboxylate transporter 1</fullName>
    </recommendedName>
</protein>
<keyword evidence="6 12" id="KW-1133">Transmembrane helix</keyword>
<dbReference type="GO" id="GO:0015293">
    <property type="term" value="F:symporter activity"/>
    <property type="evidence" value="ECO:0007669"/>
    <property type="project" value="TreeGrafter"/>
</dbReference>
<feature type="transmembrane region" description="Helical" evidence="12">
    <location>
        <begin position="36"/>
        <end position="54"/>
    </location>
</feature>
<keyword evidence="5 12" id="KW-0812">Transmembrane</keyword>
<feature type="transmembrane region" description="Helical" evidence="12">
    <location>
        <begin position="394"/>
        <end position="416"/>
    </location>
</feature>
<evidence type="ECO:0000256" key="5">
    <source>
        <dbReference type="ARBA" id="ARBA00022692"/>
    </source>
</evidence>
<feature type="transmembrane region" description="Helical" evidence="12">
    <location>
        <begin position="172"/>
        <end position="190"/>
    </location>
</feature>
<dbReference type="Pfam" id="PF00474">
    <property type="entry name" value="SSF"/>
    <property type="match status" value="1"/>
</dbReference>
<evidence type="ECO:0000256" key="3">
    <source>
        <dbReference type="ARBA" id="ARBA00022448"/>
    </source>
</evidence>
<feature type="transmembrane region" description="Helical" evidence="12">
    <location>
        <begin position="222"/>
        <end position="240"/>
    </location>
</feature>
<evidence type="ECO:0000256" key="12">
    <source>
        <dbReference type="SAM" id="Phobius"/>
    </source>
</evidence>
<feature type="transmembrane region" description="Helical" evidence="12">
    <location>
        <begin position="66"/>
        <end position="88"/>
    </location>
</feature>
<evidence type="ECO:0000256" key="2">
    <source>
        <dbReference type="ARBA" id="ARBA00006434"/>
    </source>
</evidence>
<reference evidence="13 14" key="1">
    <citation type="submission" date="2020-04" db="EMBL/GenBank/DDBJ databases">
        <authorList>
            <person name="Alioto T."/>
            <person name="Alioto T."/>
            <person name="Gomez Garrido J."/>
        </authorList>
    </citation>
    <scope>NUCLEOTIDE SEQUENCE [LARGE SCALE GENOMIC DNA]</scope>
</reference>
<evidence type="ECO:0008006" key="15">
    <source>
        <dbReference type="Google" id="ProtNLM"/>
    </source>
</evidence>
<dbReference type="PANTHER" id="PTHR42985:SF39">
    <property type="entry name" value="GH10366P"/>
    <property type="match status" value="1"/>
</dbReference>
<feature type="transmembrane region" description="Helical" evidence="12">
    <location>
        <begin position="108"/>
        <end position="129"/>
    </location>
</feature>